<dbReference type="PROSITE" id="PS00622">
    <property type="entry name" value="HTH_LUXR_1"/>
    <property type="match status" value="1"/>
</dbReference>
<evidence type="ECO:0000259" key="5">
    <source>
        <dbReference type="PROSITE" id="PS50110"/>
    </source>
</evidence>
<organism evidence="6 7">
    <name type="scientific">Runella aurantiaca</name>
    <dbReference type="NCBI Taxonomy" id="2282308"/>
    <lineage>
        <taxon>Bacteria</taxon>
        <taxon>Pseudomonadati</taxon>
        <taxon>Bacteroidota</taxon>
        <taxon>Cytophagia</taxon>
        <taxon>Cytophagales</taxon>
        <taxon>Spirosomataceae</taxon>
        <taxon>Runella</taxon>
    </lineage>
</organism>
<sequence>MTLPANSTQILIADDHRLFNDAIAGLLRSSFHSVQQVFDGNSLLFSVQKNMPDLLLLDINLPKLNGIEIASKLRKDYPDIKIIVVTMYNQAHVVESAIALNIEGYVLKDSPSQLLLEAIEKVLSGQKFFDPKLHKKVIINDDAFTNQLLLTKREREVAEKLIAGKKAETIAQEMGVGYETVKSYRKNIYLKLGVNSLAELINLMRDLE</sequence>
<dbReference type="RefSeq" id="WP_114461096.1">
    <property type="nucleotide sequence ID" value="NZ_QPIW01000007.1"/>
</dbReference>
<dbReference type="Gene3D" id="3.40.50.2300">
    <property type="match status" value="1"/>
</dbReference>
<keyword evidence="1 3" id="KW-0597">Phosphoprotein</keyword>
<dbReference type="PROSITE" id="PS50110">
    <property type="entry name" value="RESPONSE_REGULATORY"/>
    <property type="match status" value="1"/>
</dbReference>
<dbReference type="GO" id="GO:0000160">
    <property type="term" value="P:phosphorelay signal transduction system"/>
    <property type="evidence" value="ECO:0007669"/>
    <property type="project" value="InterPro"/>
</dbReference>
<dbReference type="SMART" id="SM00448">
    <property type="entry name" value="REC"/>
    <property type="match status" value="1"/>
</dbReference>
<dbReference type="SUPFAM" id="SSF52172">
    <property type="entry name" value="CheY-like"/>
    <property type="match status" value="1"/>
</dbReference>
<dbReference type="PANTHER" id="PTHR43214">
    <property type="entry name" value="TWO-COMPONENT RESPONSE REGULATOR"/>
    <property type="match status" value="1"/>
</dbReference>
<dbReference type="AlphaFoldDB" id="A0A369I807"/>
<feature type="domain" description="Response regulatory" evidence="5">
    <location>
        <begin position="9"/>
        <end position="123"/>
    </location>
</feature>
<evidence type="ECO:0000256" key="2">
    <source>
        <dbReference type="ARBA" id="ARBA00023125"/>
    </source>
</evidence>
<reference evidence="6 7" key="1">
    <citation type="submission" date="2018-07" db="EMBL/GenBank/DDBJ databases">
        <title>Genome analysis of Runella aurantiaca.</title>
        <authorList>
            <person name="Yang X."/>
        </authorList>
    </citation>
    <scope>NUCLEOTIDE SEQUENCE [LARGE SCALE GENOMIC DNA]</scope>
    <source>
        <strain evidence="6 7">YX9</strain>
    </source>
</reference>
<dbReference type="PANTHER" id="PTHR43214:SF42">
    <property type="entry name" value="TRANSCRIPTIONAL REGULATORY PROTEIN DESR"/>
    <property type="match status" value="1"/>
</dbReference>
<dbReference type="Pfam" id="PF00196">
    <property type="entry name" value="GerE"/>
    <property type="match status" value="1"/>
</dbReference>
<dbReference type="Pfam" id="PF00072">
    <property type="entry name" value="Response_reg"/>
    <property type="match status" value="1"/>
</dbReference>
<keyword evidence="7" id="KW-1185">Reference proteome</keyword>
<dbReference type="InterPro" id="IPR001789">
    <property type="entry name" value="Sig_transdc_resp-reg_receiver"/>
</dbReference>
<feature type="domain" description="HTH luxR-type" evidence="4">
    <location>
        <begin position="143"/>
        <end position="208"/>
    </location>
</feature>
<comment type="caution">
    <text evidence="6">The sequence shown here is derived from an EMBL/GenBank/DDBJ whole genome shotgun (WGS) entry which is preliminary data.</text>
</comment>
<protein>
    <submittedName>
        <fullName evidence="6">DNA-binding response regulator</fullName>
    </submittedName>
</protein>
<dbReference type="InterPro" id="IPR011006">
    <property type="entry name" value="CheY-like_superfamily"/>
</dbReference>
<dbReference type="OrthoDB" id="960260at2"/>
<dbReference type="EMBL" id="QPIW01000007">
    <property type="protein sequence ID" value="RDB05899.1"/>
    <property type="molecule type" value="Genomic_DNA"/>
</dbReference>
<evidence type="ECO:0000259" key="4">
    <source>
        <dbReference type="PROSITE" id="PS50043"/>
    </source>
</evidence>
<gene>
    <name evidence="6" type="ORF">DVG78_10845</name>
</gene>
<dbReference type="PROSITE" id="PS50043">
    <property type="entry name" value="HTH_LUXR_2"/>
    <property type="match status" value="1"/>
</dbReference>
<dbReference type="Proteomes" id="UP000253141">
    <property type="component" value="Unassembled WGS sequence"/>
</dbReference>
<dbReference type="InterPro" id="IPR039420">
    <property type="entry name" value="WalR-like"/>
</dbReference>
<dbReference type="GO" id="GO:0006355">
    <property type="term" value="P:regulation of DNA-templated transcription"/>
    <property type="evidence" value="ECO:0007669"/>
    <property type="project" value="InterPro"/>
</dbReference>
<evidence type="ECO:0000313" key="7">
    <source>
        <dbReference type="Proteomes" id="UP000253141"/>
    </source>
</evidence>
<evidence type="ECO:0000256" key="1">
    <source>
        <dbReference type="ARBA" id="ARBA00022553"/>
    </source>
</evidence>
<dbReference type="CDD" id="cd06170">
    <property type="entry name" value="LuxR_C_like"/>
    <property type="match status" value="1"/>
</dbReference>
<dbReference type="SUPFAM" id="SSF46894">
    <property type="entry name" value="C-terminal effector domain of the bipartite response regulators"/>
    <property type="match status" value="1"/>
</dbReference>
<proteinExistence type="predicted"/>
<dbReference type="InterPro" id="IPR000792">
    <property type="entry name" value="Tscrpt_reg_LuxR_C"/>
</dbReference>
<dbReference type="SMART" id="SM00421">
    <property type="entry name" value="HTH_LUXR"/>
    <property type="match status" value="1"/>
</dbReference>
<name>A0A369I807_9BACT</name>
<dbReference type="CDD" id="cd17535">
    <property type="entry name" value="REC_NarL-like"/>
    <property type="match status" value="1"/>
</dbReference>
<evidence type="ECO:0000256" key="3">
    <source>
        <dbReference type="PROSITE-ProRule" id="PRU00169"/>
    </source>
</evidence>
<dbReference type="GO" id="GO:0003677">
    <property type="term" value="F:DNA binding"/>
    <property type="evidence" value="ECO:0007669"/>
    <property type="project" value="UniProtKB-KW"/>
</dbReference>
<keyword evidence="2 6" id="KW-0238">DNA-binding</keyword>
<accession>A0A369I807</accession>
<feature type="modified residue" description="4-aspartylphosphate" evidence="3">
    <location>
        <position position="58"/>
    </location>
</feature>
<dbReference type="InterPro" id="IPR016032">
    <property type="entry name" value="Sig_transdc_resp-reg_C-effctor"/>
</dbReference>
<dbReference type="InterPro" id="IPR058245">
    <property type="entry name" value="NreC/VraR/RcsB-like_REC"/>
</dbReference>
<evidence type="ECO:0000313" key="6">
    <source>
        <dbReference type="EMBL" id="RDB05899.1"/>
    </source>
</evidence>
<dbReference type="PRINTS" id="PR00038">
    <property type="entry name" value="HTHLUXR"/>
</dbReference>